<feature type="binding site" evidence="11">
    <location>
        <position position="196"/>
    </location>
    <ligand>
        <name>FAD</name>
        <dbReference type="ChEBI" id="CHEBI:57692"/>
    </ligand>
</feature>
<dbReference type="SUPFAM" id="SSF52343">
    <property type="entry name" value="Ferredoxin reductase-like, C-terminal NADP-linked domain"/>
    <property type="match status" value="1"/>
</dbReference>
<dbReference type="EMBL" id="MCGN01000003">
    <property type="protein sequence ID" value="ORY99222.1"/>
    <property type="molecule type" value="Genomic_DNA"/>
</dbReference>
<comment type="catalytic activity">
    <reaction evidence="10 12">
        <text>2 Fe(III)-[cytochrome b5] + NADH = 2 Fe(II)-[cytochrome b5] + NAD(+) + H(+)</text>
        <dbReference type="Rhea" id="RHEA:46680"/>
        <dbReference type="Rhea" id="RHEA-COMP:10438"/>
        <dbReference type="Rhea" id="RHEA-COMP:10439"/>
        <dbReference type="ChEBI" id="CHEBI:15378"/>
        <dbReference type="ChEBI" id="CHEBI:29033"/>
        <dbReference type="ChEBI" id="CHEBI:29034"/>
        <dbReference type="ChEBI" id="CHEBI:57540"/>
        <dbReference type="ChEBI" id="CHEBI:57945"/>
        <dbReference type="EC" id="1.6.2.2"/>
    </reaction>
</comment>
<feature type="binding site" evidence="11">
    <location>
        <position position="155"/>
    </location>
    <ligand>
        <name>FAD</name>
        <dbReference type="ChEBI" id="CHEBI:57692"/>
    </ligand>
</feature>
<evidence type="ECO:0000256" key="12">
    <source>
        <dbReference type="RuleBase" id="RU361226"/>
    </source>
</evidence>
<dbReference type="OrthoDB" id="432685at2759"/>
<evidence type="ECO:0000256" key="7">
    <source>
        <dbReference type="ARBA" id="ARBA00023002"/>
    </source>
</evidence>
<dbReference type="EC" id="1.6.2.2" evidence="12"/>
<comment type="subcellular location">
    <subcellularLocation>
        <location evidence="2">Mitochondrion outer membrane</location>
        <topology evidence="2">Single-pass membrane protein</topology>
    </subcellularLocation>
</comment>
<keyword evidence="15" id="KW-1185">Reference proteome</keyword>
<comment type="cofactor">
    <cofactor evidence="1 11 12">
        <name>FAD</name>
        <dbReference type="ChEBI" id="CHEBI:57692"/>
    </cofactor>
</comment>
<evidence type="ECO:0000313" key="14">
    <source>
        <dbReference type="EMBL" id="ORY99222.1"/>
    </source>
</evidence>
<dbReference type="InterPro" id="IPR039261">
    <property type="entry name" value="FNR_nucleotide-bd"/>
</dbReference>
<reference evidence="14 15" key="1">
    <citation type="submission" date="2016-07" db="EMBL/GenBank/DDBJ databases">
        <title>Pervasive Adenine N6-methylation of Active Genes in Fungi.</title>
        <authorList>
            <consortium name="DOE Joint Genome Institute"/>
            <person name="Mondo S.J."/>
            <person name="Dannebaum R.O."/>
            <person name="Kuo R.C."/>
            <person name="Labutti K."/>
            <person name="Haridas S."/>
            <person name="Kuo A."/>
            <person name="Salamov A."/>
            <person name="Ahrendt S.R."/>
            <person name="Lipzen A."/>
            <person name="Sullivan W."/>
            <person name="Andreopoulos W.B."/>
            <person name="Clum A."/>
            <person name="Lindquist E."/>
            <person name="Daum C."/>
            <person name="Ramamoorthy G.K."/>
            <person name="Gryganskyi A."/>
            <person name="Culley D."/>
            <person name="Magnuson J.K."/>
            <person name="James T.Y."/>
            <person name="O'Malley M.A."/>
            <person name="Stajich J.E."/>
            <person name="Spatafora J.W."/>
            <person name="Visel A."/>
            <person name="Grigoriev I.V."/>
        </authorList>
    </citation>
    <scope>NUCLEOTIDE SEQUENCE [LARGE SCALE GENOMIC DNA]</scope>
    <source>
        <strain evidence="14 15">NRRL 2496</strain>
    </source>
</reference>
<dbReference type="STRING" id="13706.A0A1X2HJN9"/>
<dbReference type="PRINTS" id="PR00406">
    <property type="entry name" value="CYTB5RDTASE"/>
</dbReference>
<evidence type="ECO:0000256" key="1">
    <source>
        <dbReference type="ARBA" id="ARBA00001974"/>
    </source>
</evidence>
<dbReference type="PRINTS" id="PR00371">
    <property type="entry name" value="FPNCR"/>
</dbReference>
<comment type="similarity">
    <text evidence="3 12">Belongs to the flavoprotein pyridine nucleotide cytochrome reductase family.</text>
</comment>
<keyword evidence="7 12" id="KW-0560">Oxidoreductase</keyword>
<dbReference type="InParanoid" id="A0A1X2HJN9"/>
<dbReference type="Proteomes" id="UP000242180">
    <property type="component" value="Unassembled WGS sequence"/>
</dbReference>
<dbReference type="FunFam" id="2.40.30.10:FF:000032">
    <property type="entry name" value="NADH-cytochrome b5 reductase"/>
    <property type="match status" value="1"/>
</dbReference>
<evidence type="ECO:0000256" key="10">
    <source>
        <dbReference type="ARBA" id="ARBA00047682"/>
    </source>
</evidence>
<gene>
    <name evidence="14" type="ORF">BCR43DRAFT_556616</name>
</gene>
<feature type="domain" description="FAD-binding FR-type" evidence="13">
    <location>
        <begin position="71"/>
        <end position="179"/>
    </location>
</feature>
<dbReference type="InterPro" id="IPR001433">
    <property type="entry name" value="OxRdtase_FAD/NAD-bd"/>
</dbReference>
<protein>
    <recommendedName>
        <fullName evidence="12">NADH-cytochrome b5 reductase</fullName>
        <ecNumber evidence="12">1.6.2.2</ecNumber>
    </recommendedName>
</protein>
<dbReference type="Gene3D" id="2.40.30.10">
    <property type="entry name" value="Translation factors"/>
    <property type="match status" value="1"/>
</dbReference>
<evidence type="ECO:0000259" key="13">
    <source>
        <dbReference type="PROSITE" id="PS51384"/>
    </source>
</evidence>
<dbReference type="FunFam" id="3.40.50.80:FF:000009">
    <property type="entry name" value="NADH-cytochrome b5 reductase"/>
    <property type="match status" value="1"/>
</dbReference>
<dbReference type="CDD" id="cd06183">
    <property type="entry name" value="cyt_b5_reduct_like"/>
    <property type="match status" value="1"/>
</dbReference>
<evidence type="ECO:0000256" key="11">
    <source>
        <dbReference type="PIRSR" id="PIRSR601834-1"/>
    </source>
</evidence>
<evidence type="ECO:0000256" key="5">
    <source>
        <dbReference type="ARBA" id="ARBA00022787"/>
    </source>
</evidence>
<name>A0A1X2HJN9_SYNRA</name>
<feature type="binding site" evidence="11">
    <location>
        <position position="129"/>
    </location>
    <ligand>
        <name>FAD</name>
        <dbReference type="ChEBI" id="CHEBI:57692"/>
    </ligand>
</feature>
<feature type="binding site" evidence="11">
    <location>
        <position position="147"/>
    </location>
    <ligand>
        <name>FAD</name>
        <dbReference type="ChEBI" id="CHEBI:57692"/>
    </ligand>
</feature>
<accession>A0A1X2HJN9</accession>
<feature type="binding site" evidence="11">
    <location>
        <position position="154"/>
    </location>
    <ligand>
        <name>FAD</name>
        <dbReference type="ChEBI" id="CHEBI:57692"/>
    </ligand>
</feature>
<dbReference type="PANTHER" id="PTHR19370:SF171">
    <property type="entry name" value="NADH-CYTOCHROME B5 REDUCTASE 2"/>
    <property type="match status" value="1"/>
</dbReference>
<evidence type="ECO:0000256" key="9">
    <source>
        <dbReference type="ARBA" id="ARBA00023128"/>
    </source>
</evidence>
<feature type="binding site" evidence="11">
    <location>
        <position position="153"/>
    </location>
    <ligand>
        <name>FAD</name>
        <dbReference type="ChEBI" id="CHEBI:57692"/>
    </ligand>
</feature>
<keyword evidence="4 11" id="KW-0285">Flavoprotein</keyword>
<keyword evidence="5" id="KW-0472">Membrane</keyword>
<dbReference type="InterPro" id="IPR001709">
    <property type="entry name" value="Flavoprot_Pyr_Nucl_cyt_Rdtase"/>
</dbReference>
<dbReference type="SUPFAM" id="SSF63380">
    <property type="entry name" value="Riboflavin synthase domain-like"/>
    <property type="match status" value="1"/>
</dbReference>
<feature type="binding site" evidence="11">
    <location>
        <position position="130"/>
    </location>
    <ligand>
        <name>FAD</name>
        <dbReference type="ChEBI" id="CHEBI:57692"/>
    </ligand>
</feature>
<dbReference type="Gene3D" id="3.40.50.80">
    <property type="entry name" value="Nucleotide-binding domain of ferredoxin-NADP reductase (FNR) module"/>
    <property type="match status" value="1"/>
</dbReference>
<keyword evidence="8 12" id="KW-0520">NAD</keyword>
<evidence type="ECO:0000256" key="8">
    <source>
        <dbReference type="ARBA" id="ARBA00023027"/>
    </source>
</evidence>
<dbReference type="PROSITE" id="PS51384">
    <property type="entry name" value="FAD_FR"/>
    <property type="match status" value="1"/>
</dbReference>
<keyword evidence="9" id="KW-0496">Mitochondrion</keyword>
<dbReference type="InterPro" id="IPR001834">
    <property type="entry name" value="CBR-like"/>
</dbReference>
<evidence type="ECO:0000256" key="2">
    <source>
        <dbReference type="ARBA" id="ARBA00004572"/>
    </source>
</evidence>
<dbReference type="OMA" id="PLIHNMK"/>
<dbReference type="InterPro" id="IPR008333">
    <property type="entry name" value="Cbr1-like_FAD-bd_dom"/>
</dbReference>
<dbReference type="AlphaFoldDB" id="A0A1X2HJN9"/>
<comment type="caution">
    <text evidence="14">The sequence shown here is derived from an EMBL/GenBank/DDBJ whole genome shotgun (WGS) entry which is preliminary data.</text>
</comment>
<dbReference type="GO" id="GO:0090524">
    <property type="term" value="F:cytochrome-b5 reductase activity, acting on NADH"/>
    <property type="evidence" value="ECO:0007669"/>
    <property type="project" value="UniProtKB-EC"/>
</dbReference>
<dbReference type="InterPro" id="IPR017927">
    <property type="entry name" value="FAD-bd_FR_type"/>
</dbReference>
<evidence type="ECO:0000256" key="3">
    <source>
        <dbReference type="ARBA" id="ARBA00006105"/>
    </source>
</evidence>
<dbReference type="GO" id="GO:0005741">
    <property type="term" value="C:mitochondrial outer membrane"/>
    <property type="evidence" value="ECO:0007669"/>
    <property type="project" value="UniProtKB-SubCell"/>
</dbReference>
<organism evidence="14 15">
    <name type="scientific">Syncephalastrum racemosum</name>
    <name type="common">Filamentous fungus</name>
    <dbReference type="NCBI Taxonomy" id="13706"/>
    <lineage>
        <taxon>Eukaryota</taxon>
        <taxon>Fungi</taxon>
        <taxon>Fungi incertae sedis</taxon>
        <taxon>Mucoromycota</taxon>
        <taxon>Mucoromycotina</taxon>
        <taxon>Mucoromycetes</taxon>
        <taxon>Mucorales</taxon>
        <taxon>Syncephalastraceae</taxon>
        <taxon>Syncephalastrum</taxon>
    </lineage>
</organism>
<evidence type="ECO:0000256" key="6">
    <source>
        <dbReference type="ARBA" id="ARBA00022827"/>
    </source>
</evidence>
<evidence type="ECO:0000256" key="4">
    <source>
        <dbReference type="ARBA" id="ARBA00022630"/>
    </source>
</evidence>
<proteinExistence type="inferred from homology"/>
<dbReference type="Pfam" id="PF00970">
    <property type="entry name" value="FAD_binding_6"/>
    <property type="match status" value="1"/>
</dbReference>
<keyword evidence="5" id="KW-1000">Mitochondrion outer membrane</keyword>
<dbReference type="Pfam" id="PF00175">
    <property type="entry name" value="NAD_binding_1"/>
    <property type="match status" value="1"/>
</dbReference>
<feature type="binding site" evidence="11">
    <location>
        <position position="128"/>
    </location>
    <ligand>
        <name>FAD</name>
        <dbReference type="ChEBI" id="CHEBI:57692"/>
    </ligand>
</feature>
<dbReference type="PANTHER" id="PTHR19370">
    <property type="entry name" value="NADH-CYTOCHROME B5 REDUCTASE"/>
    <property type="match status" value="1"/>
</dbReference>
<evidence type="ECO:0000313" key="15">
    <source>
        <dbReference type="Proteomes" id="UP000242180"/>
    </source>
</evidence>
<keyword evidence="6 11" id="KW-0274">FAD</keyword>
<sequence length="328" mass="36477">MTPRIDTCSKQVAGATRSARAYHGSWPKTVKRSVPWSGAATVAALGVIGTTCFYSNSVFADAEPKPAFSPEEFRAFELDTVLPVNHNTKKFRFKLPTNEHVSGLHVASCVMTRCPYKKEDGSTGYIIRPYTPVSREETPGYVEFMIKYYPEGKMSKHIHNLKPGDSLEIKGPMAKYDWEQGRRKNVGMIAGGTGITPMLQLIRKIFSEKNTKDTDTKVTLIFANQTEEDILIRDELEGYAKKYPDRFKLVHAIDRPSKGWTGHVGYVTPDLVKEHLPGPDTPDTIVFCCGPDAMLAALAGAKAPDKSQGPLEGVLKQLNYPQDKVYKF</sequence>
<dbReference type="InterPro" id="IPR017938">
    <property type="entry name" value="Riboflavin_synthase-like_b-brl"/>
</dbReference>